<gene>
    <name evidence="13" type="ORF">ENV17_00090</name>
</gene>
<dbReference type="NCBIfam" id="NF000796">
    <property type="entry name" value="PRK00054.1-1"/>
    <property type="match status" value="1"/>
</dbReference>
<dbReference type="InterPro" id="IPR019480">
    <property type="entry name" value="Dihydroorotate_DH_Fe-S-bd"/>
</dbReference>
<dbReference type="PIRSF" id="PIRSF006816">
    <property type="entry name" value="Cyc3_hyd_g"/>
    <property type="match status" value="1"/>
</dbReference>
<comment type="cofactor">
    <cofactor evidence="10">
        <name>[2Fe-2S] cluster</name>
        <dbReference type="ChEBI" id="CHEBI:190135"/>
    </cofactor>
</comment>
<evidence type="ECO:0000256" key="10">
    <source>
        <dbReference type="ARBA" id="ARBA00034078"/>
    </source>
</evidence>
<keyword evidence="4 11" id="KW-0001">2Fe-2S</keyword>
<keyword evidence="9 11" id="KW-0411">Iron-sulfur</keyword>
<dbReference type="InterPro" id="IPR050353">
    <property type="entry name" value="PyrK_electron_transfer"/>
</dbReference>
<name>A0A7C4B9E0_THEPE</name>
<feature type="binding site" evidence="11">
    <location>
        <position position="233"/>
    </location>
    <ligand>
        <name>[2Fe-2S] cluster</name>
        <dbReference type="ChEBI" id="CHEBI:190135"/>
    </ligand>
</feature>
<evidence type="ECO:0000256" key="1">
    <source>
        <dbReference type="ARBA" id="ARBA00006422"/>
    </source>
</evidence>
<dbReference type="Pfam" id="PF00175">
    <property type="entry name" value="NAD_binding_1"/>
    <property type="match status" value="1"/>
</dbReference>
<comment type="caution">
    <text evidence="13">The sequence shown here is derived from an EMBL/GenBank/DDBJ whole genome shotgun (WGS) entry which is preliminary data.</text>
</comment>
<dbReference type="InterPro" id="IPR017938">
    <property type="entry name" value="Riboflavin_synthase-like_b-brl"/>
</dbReference>
<keyword evidence="3" id="KW-0285">Flavoprotein</keyword>
<dbReference type="PANTHER" id="PTHR43513">
    <property type="entry name" value="DIHYDROOROTATE DEHYDROGENASE B (NAD(+)), ELECTRON TRANSFER SUBUNIT"/>
    <property type="match status" value="1"/>
</dbReference>
<dbReference type="Pfam" id="PF10418">
    <property type="entry name" value="DHODB_Fe-S_bind"/>
    <property type="match status" value="1"/>
</dbReference>
<dbReference type="AlphaFoldDB" id="A0A7C4B9E0"/>
<dbReference type="PANTHER" id="PTHR43513:SF3">
    <property type="entry name" value="DIHYDROOROTATE DEHYDROGENASE B (NAD(+)), ELECTRON TRANSFER SUBUNIT-RELATED"/>
    <property type="match status" value="1"/>
</dbReference>
<evidence type="ECO:0000256" key="11">
    <source>
        <dbReference type="PIRSR" id="PIRSR006816-2"/>
    </source>
</evidence>
<accession>A0A7C4B9E0</accession>
<dbReference type="GO" id="GO:0051537">
    <property type="term" value="F:2 iron, 2 sulfur cluster binding"/>
    <property type="evidence" value="ECO:0007669"/>
    <property type="project" value="UniProtKB-KW"/>
</dbReference>
<proteinExistence type="inferred from homology"/>
<dbReference type="GO" id="GO:0050660">
    <property type="term" value="F:flavin adenine dinucleotide binding"/>
    <property type="evidence" value="ECO:0007669"/>
    <property type="project" value="InterPro"/>
</dbReference>
<keyword evidence="7" id="KW-0249">Electron transport</keyword>
<evidence type="ECO:0000256" key="4">
    <source>
        <dbReference type="ARBA" id="ARBA00022714"/>
    </source>
</evidence>
<dbReference type="InterPro" id="IPR017927">
    <property type="entry name" value="FAD-bd_FR_type"/>
</dbReference>
<dbReference type="EMBL" id="DTFI01000003">
    <property type="protein sequence ID" value="HGI42779.1"/>
    <property type="molecule type" value="Genomic_DNA"/>
</dbReference>
<dbReference type="InterPro" id="IPR037117">
    <property type="entry name" value="Dihydroorotate_DH_ele_sf"/>
</dbReference>
<evidence type="ECO:0000313" key="13">
    <source>
        <dbReference type="EMBL" id="HGI42779.1"/>
    </source>
</evidence>
<evidence type="ECO:0000256" key="6">
    <source>
        <dbReference type="ARBA" id="ARBA00022827"/>
    </source>
</evidence>
<keyword evidence="5 11" id="KW-0479">Metal-binding</keyword>
<keyword evidence="2" id="KW-0813">Transport</keyword>
<dbReference type="Gene3D" id="2.10.240.10">
    <property type="entry name" value="Dihydroorotate dehydrogenase, electron transfer subunit"/>
    <property type="match status" value="1"/>
</dbReference>
<dbReference type="InterPro" id="IPR001433">
    <property type="entry name" value="OxRdtase_FAD/NAD-bd"/>
</dbReference>
<protein>
    <submittedName>
        <fullName evidence="13">Dihydroorotate dehydrogenase electron transfer subunit</fullName>
    </submittedName>
</protein>
<keyword evidence="6" id="KW-0274">FAD</keyword>
<sequence>MSSLRRRSSANWSARMHARARVVAARLAAEQVLELRLEVALPEPSPGQFVMLWVPGVGEVPMSVADYEGGVLGLFITRRGLVTGHIHDNVRAGHELFVRGPYGRGFSAPRGGRVLLVGGGTGTAPLYFLAKRAGSGAASCTAAVGFKSSRHVILVDELKKYCDVRVATDDGSLGHHGPVHELAAALIGEERYDRVYVCGPEQMIVEVLKLLEGREEVLEASLERYMRCAVGVCGSCVLDPLGLRVCRDGPVFGGSVLRRLLDLGRWWRDPDGRKRPLLG</sequence>
<evidence type="ECO:0000256" key="5">
    <source>
        <dbReference type="ARBA" id="ARBA00022723"/>
    </source>
</evidence>
<comment type="similarity">
    <text evidence="1">Belongs to the PyrK family.</text>
</comment>
<evidence type="ECO:0000256" key="7">
    <source>
        <dbReference type="ARBA" id="ARBA00022982"/>
    </source>
</evidence>
<dbReference type="SUPFAM" id="SSF63380">
    <property type="entry name" value="Riboflavin synthase domain-like"/>
    <property type="match status" value="1"/>
</dbReference>
<feature type="binding site" evidence="11">
    <location>
        <position position="246"/>
    </location>
    <ligand>
        <name>[2Fe-2S] cluster</name>
        <dbReference type="ChEBI" id="CHEBI:190135"/>
    </ligand>
</feature>
<dbReference type="InterPro" id="IPR039261">
    <property type="entry name" value="FNR_nucleotide-bd"/>
</dbReference>
<dbReference type="SUPFAM" id="SSF52343">
    <property type="entry name" value="Ferredoxin reductase-like, C-terminal NADP-linked domain"/>
    <property type="match status" value="1"/>
</dbReference>
<dbReference type="Gene3D" id="3.40.50.80">
    <property type="entry name" value="Nucleotide-binding domain of ferredoxin-NADP reductase (FNR) module"/>
    <property type="match status" value="1"/>
</dbReference>
<feature type="domain" description="FAD-binding FR-type" evidence="12">
    <location>
        <begin position="15"/>
        <end position="108"/>
    </location>
</feature>
<evidence type="ECO:0000256" key="2">
    <source>
        <dbReference type="ARBA" id="ARBA00022448"/>
    </source>
</evidence>
<dbReference type="Gene3D" id="2.40.30.10">
    <property type="entry name" value="Translation factors"/>
    <property type="match status" value="1"/>
</dbReference>
<reference evidence="13" key="1">
    <citation type="journal article" date="2020" name="mSystems">
        <title>Genome- and Community-Level Interaction Insights into Carbon Utilization and Element Cycling Functions of Hydrothermarchaeota in Hydrothermal Sediment.</title>
        <authorList>
            <person name="Zhou Z."/>
            <person name="Liu Y."/>
            <person name="Xu W."/>
            <person name="Pan J."/>
            <person name="Luo Z.H."/>
            <person name="Li M."/>
        </authorList>
    </citation>
    <scope>NUCLEOTIDE SEQUENCE [LARGE SCALE GENOMIC DNA]</scope>
    <source>
        <strain evidence="13">SpSt-735</strain>
    </source>
</reference>
<feature type="binding site" evidence="11">
    <location>
        <position position="236"/>
    </location>
    <ligand>
        <name>[2Fe-2S] cluster</name>
        <dbReference type="ChEBI" id="CHEBI:190135"/>
    </ligand>
</feature>
<dbReference type="InterPro" id="IPR012165">
    <property type="entry name" value="Cyt_c3_hydrogenase_gsu"/>
</dbReference>
<comment type="cofactor">
    <cofactor evidence="11">
        <name>[2Fe-2S] cluster</name>
        <dbReference type="ChEBI" id="CHEBI:190135"/>
    </cofactor>
    <text evidence="11">Binds 1 [2Fe-2S] cluster per subunit.</text>
</comment>
<evidence type="ECO:0000256" key="9">
    <source>
        <dbReference type="ARBA" id="ARBA00023014"/>
    </source>
</evidence>
<dbReference type="GO" id="GO:0046872">
    <property type="term" value="F:metal ion binding"/>
    <property type="evidence" value="ECO:0007669"/>
    <property type="project" value="UniProtKB-KW"/>
</dbReference>
<organism evidence="13">
    <name type="scientific">Thermofilum pendens</name>
    <dbReference type="NCBI Taxonomy" id="2269"/>
    <lineage>
        <taxon>Archaea</taxon>
        <taxon>Thermoproteota</taxon>
        <taxon>Thermoprotei</taxon>
        <taxon>Thermofilales</taxon>
        <taxon>Thermofilaceae</taxon>
        <taxon>Thermofilum</taxon>
    </lineage>
</organism>
<feature type="binding site" evidence="11">
    <location>
        <position position="228"/>
    </location>
    <ligand>
        <name>[2Fe-2S] cluster</name>
        <dbReference type="ChEBI" id="CHEBI:190135"/>
    </ligand>
</feature>
<evidence type="ECO:0000256" key="3">
    <source>
        <dbReference type="ARBA" id="ARBA00022630"/>
    </source>
</evidence>
<evidence type="ECO:0000256" key="8">
    <source>
        <dbReference type="ARBA" id="ARBA00023004"/>
    </source>
</evidence>
<dbReference type="PROSITE" id="PS51384">
    <property type="entry name" value="FAD_FR"/>
    <property type="match status" value="1"/>
</dbReference>
<evidence type="ECO:0000259" key="12">
    <source>
        <dbReference type="PROSITE" id="PS51384"/>
    </source>
</evidence>
<dbReference type="GO" id="GO:0006221">
    <property type="term" value="P:pyrimidine nucleotide biosynthetic process"/>
    <property type="evidence" value="ECO:0007669"/>
    <property type="project" value="InterPro"/>
</dbReference>
<keyword evidence="8 11" id="KW-0408">Iron</keyword>
<dbReference type="GO" id="GO:0016491">
    <property type="term" value="F:oxidoreductase activity"/>
    <property type="evidence" value="ECO:0007669"/>
    <property type="project" value="InterPro"/>
</dbReference>